<name>A0A645AFK1_9ZZZZ</name>
<reference evidence="1" key="1">
    <citation type="submission" date="2019-08" db="EMBL/GenBank/DDBJ databases">
        <authorList>
            <person name="Kucharzyk K."/>
            <person name="Murdoch R.W."/>
            <person name="Higgins S."/>
            <person name="Loffler F."/>
        </authorList>
    </citation>
    <scope>NUCLEOTIDE SEQUENCE</scope>
</reference>
<protein>
    <submittedName>
        <fullName evidence="1">Uncharacterized protein</fullName>
    </submittedName>
</protein>
<comment type="caution">
    <text evidence="1">The sequence shown here is derived from an EMBL/GenBank/DDBJ whole genome shotgun (WGS) entry which is preliminary data.</text>
</comment>
<organism evidence="1">
    <name type="scientific">bioreactor metagenome</name>
    <dbReference type="NCBI Taxonomy" id="1076179"/>
    <lineage>
        <taxon>unclassified sequences</taxon>
        <taxon>metagenomes</taxon>
        <taxon>ecological metagenomes</taxon>
    </lineage>
</organism>
<accession>A0A645AFK1</accession>
<gene>
    <name evidence="1" type="ORF">SDC9_98247</name>
</gene>
<sequence length="112" mass="12977">MVFMRIRSFNAEKYLEDKFCIRRNKNAGYTPYIRKVFILGISLFIAPQILNSSHGRKVLHNCRHGVTIQPARNEKRLPLGVGNELPALNGKRFDHFAYNYRMILIAEMPAAQ</sequence>
<proteinExistence type="predicted"/>
<dbReference type="AlphaFoldDB" id="A0A645AFK1"/>
<evidence type="ECO:0000313" key="1">
    <source>
        <dbReference type="EMBL" id="MPM51498.1"/>
    </source>
</evidence>
<dbReference type="EMBL" id="VSSQ01013443">
    <property type="protein sequence ID" value="MPM51498.1"/>
    <property type="molecule type" value="Genomic_DNA"/>
</dbReference>